<dbReference type="STRING" id="585501.HMPREF6123_2561"/>
<dbReference type="InParanoid" id="C2L1E2"/>
<dbReference type="eggNOG" id="COG0714">
    <property type="taxonomic scope" value="Bacteria"/>
</dbReference>
<dbReference type="HOGENOM" id="CLU_2364584_0_0_9"/>
<comment type="caution">
    <text evidence="1">The sequence shown here is derived from an EMBL/GenBank/DDBJ whole genome shotgun (WGS) entry which is preliminary data.</text>
</comment>
<accession>C2L1E2</accession>
<protein>
    <submittedName>
        <fullName evidence="1">Uncharacterized protein</fullName>
    </submittedName>
</protein>
<dbReference type="Proteomes" id="UP000004121">
    <property type="component" value="Unassembled WGS sequence"/>
</dbReference>
<sequence length="96" mass="11144">EKFGLLKFAFQEKEEARKKDVEETGKMLSNALHFLGEVFGEGQELLLFLSELSKSKYALAFLSEVGNETYSQYNQYLLLQDQKKSLQEELRAQMEL</sequence>
<gene>
    <name evidence="1" type="ORF">HMPREF6123_2561</name>
</gene>
<dbReference type="AlphaFoldDB" id="C2L1E2"/>
<evidence type="ECO:0000313" key="2">
    <source>
        <dbReference type="Proteomes" id="UP000004121"/>
    </source>
</evidence>
<evidence type="ECO:0000313" key="1">
    <source>
        <dbReference type="EMBL" id="EEJ50169.1"/>
    </source>
</evidence>
<name>C2L1E2_9FIRM</name>
<feature type="non-terminal residue" evidence="1">
    <location>
        <position position="1"/>
    </location>
</feature>
<keyword evidence="2" id="KW-1185">Reference proteome</keyword>
<proteinExistence type="predicted"/>
<organism evidence="1 2">
    <name type="scientific">Oribacterium sinus F0268</name>
    <dbReference type="NCBI Taxonomy" id="585501"/>
    <lineage>
        <taxon>Bacteria</taxon>
        <taxon>Bacillati</taxon>
        <taxon>Bacillota</taxon>
        <taxon>Clostridia</taxon>
        <taxon>Lachnospirales</taxon>
        <taxon>Lachnospiraceae</taxon>
        <taxon>Oribacterium</taxon>
    </lineage>
</organism>
<dbReference type="EMBL" id="ACKX01000241">
    <property type="protein sequence ID" value="EEJ50169.1"/>
    <property type="molecule type" value="Genomic_DNA"/>
</dbReference>
<reference evidence="1 2" key="1">
    <citation type="submission" date="2009-04" db="EMBL/GenBank/DDBJ databases">
        <authorList>
            <person name="Qin X."/>
            <person name="Bachman B."/>
            <person name="Battles P."/>
            <person name="Bell A."/>
            <person name="Bess C."/>
            <person name="Bickham C."/>
            <person name="Chaboub L."/>
            <person name="Chen D."/>
            <person name="Coyle M."/>
            <person name="Deiros D.R."/>
            <person name="Dinh H."/>
            <person name="Forbes L."/>
            <person name="Fowler G."/>
            <person name="Francisco L."/>
            <person name="Fu Q."/>
            <person name="Gubbala S."/>
            <person name="Hale W."/>
            <person name="Han Y."/>
            <person name="Hemphill L."/>
            <person name="Highlander S.K."/>
            <person name="Hirani K."/>
            <person name="Hogues M."/>
            <person name="Jackson L."/>
            <person name="Jakkamsetti A."/>
            <person name="Javaid M."/>
            <person name="Jiang H."/>
            <person name="Korchina V."/>
            <person name="Kovar C."/>
            <person name="Lara F."/>
            <person name="Lee S."/>
            <person name="Mata R."/>
            <person name="Mathew T."/>
            <person name="Moen C."/>
            <person name="Morales K."/>
            <person name="Munidasa M."/>
            <person name="Nazareth L."/>
            <person name="Ngo R."/>
            <person name="Nguyen L."/>
            <person name="Okwuonu G."/>
            <person name="Ongeri F."/>
            <person name="Patil S."/>
            <person name="Petrosino J."/>
            <person name="Pham C."/>
            <person name="Pham P."/>
            <person name="Pu L.-L."/>
            <person name="Puazo M."/>
            <person name="Raj R."/>
            <person name="Reid J."/>
            <person name="Rouhana J."/>
            <person name="Saada N."/>
            <person name="Shang Y."/>
            <person name="Simmons D."/>
            <person name="Thornton R."/>
            <person name="Warren J."/>
            <person name="Weissenberger G."/>
            <person name="Zhang J."/>
            <person name="Zhang L."/>
            <person name="Zhou C."/>
            <person name="Zhu D."/>
            <person name="Muzny D."/>
            <person name="Worley K."/>
            <person name="Gibbs R."/>
        </authorList>
    </citation>
    <scope>NUCLEOTIDE SEQUENCE [LARGE SCALE GENOMIC DNA]</scope>
    <source>
        <strain evidence="1 2">F0268</strain>
    </source>
</reference>